<dbReference type="GO" id="GO:0004222">
    <property type="term" value="F:metalloendopeptidase activity"/>
    <property type="evidence" value="ECO:0007669"/>
    <property type="project" value="TreeGrafter"/>
</dbReference>
<accession>A0A0K1PAY8</accession>
<reference evidence="3 4" key="1">
    <citation type="submission" date="2015-08" db="EMBL/GenBank/DDBJ databases">
        <authorList>
            <person name="Babu N.S."/>
            <person name="Beckwith C.J."/>
            <person name="Beseler K.G."/>
            <person name="Brison A."/>
            <person name="Carone J.V."/>
            <person name="Caskin T.P."/>
            <person name="Diamond M."/>
            <person name="Durham M.E."/>
            <person name="Foxe J.M."/>
            <person name="Go M."/>
            <person name="Henderson B.A."/>
            <person name="Jones I.B."/>
            <person name="McGettigan J.A."/>
            <person name="Micheletti S.J."/>
            <person name="Nasrallah M.E."/>
            <person name="Ortiz D."/>
            <person name="Piller C.R."/>
            <person name="Privatt S.R."/>
            <person name="Schneider S.L."/>
            <person name="Sharp S."/>
            <person name="Smith T.C."/>
            <person name="Stanton J.D."/>
            <person name="Ullery H.E."/>
            <person name="Wilson R.J."/>
            <person name="Serrano M.G."/>
            <person name="Buck G."/>
            <person name="Lee V."/>
            <person name="Wang Y."/>
            <person name="Carvalho R."/>
            <person name="Voegtly L."/>
            <person name="Shi R."/>
            <person name="Duckworth R."/>
            <person name="Johnson A."/>
            <person name="Loviza R."/>
            <person name="Walstead R."/>
            <person name="Shah Z."/>
            <person name="Kiflezghi M."/>
            <person name="Wade K."/>
            <person name="Ball S.L."/>
            <person name="Bradley K.W."/>
            <person name="Asai D.J."/>
            <person name="Bowman C.A."/>
            <person name="Russell D.A."/>
            <person name="Pope W.H."/>
            <person name="Jacobs-Sera D."/>
            <person name="Hendrix R.W."/>
            <person name="Hatfull G.F."/>
        </authorList>
    </citation>
    <scope>NUCLEOTIDE SEQUENCE [LARGE SCALE GENOMIC DNA]</scope>
    <source>
        <strain evidence="3 4">DSM 27710</strain>
    </source>
</reference>
<dbReference type="AlphaFoldDB" id="A0A0K1PAY8"/>
<evidence type="ECO:0000313" key="3">
    <source>
        <dbReference type="EMBL" id="AKU90274.1"/>
    </source>
</evidence>
<dbReference type="InterPro" id="IPR050570">
    <property type="entry name" value="Cell_wall_metabolism_enzyme"/>
</dbReference>
<dbReference type="Pfam" id="PF01551">
    <property type="entry name" value="Peptidase_M23"/>
    <property type="match status" value="1"/>
</dbReference>
<evidence type="ECO:0000313" key="4">
    <source>
        <dbReference type="Proteomes" id="UP000055590"/>
    </source>
</evidence>
<dbReference type="Gene3D" id="2.70.70.10">
    <property type="entry name" value="Glucose Permease (Domain IIA)"/>
    <property type="match status" value="1"/>
</dbReference>
<dbReference type="FunFam" id="2.70.70.10:FF:000006">
    <property type="entry name" value="M23 family peptidase"/>
    <property type="match status" value="1"/>
</dbReference>
<gene>
    <name evidence="3" type="ORF">AKJ08_0661</name>
</gene>
<keyword evidence="4" id="KW-1185">Reference proteome</keyword>
<dbReference type="PATRIC" id="fig|1391653.3.peg.679"/>
<dbReference type="InterPro" id="IPR016047">
    <property type="entry name" value="M23ase_b-sheet_dom"/>
</dbReference>
<protein>
    <submittedName>
        <fullName evidence="3">Membrane protein related to metalloendopeptidase</fullName>
    </submittedName>
</protein>
<dbReference type="KEGG" id="vin:AKJ08_0661"/>
<sequence length="256" mass="28035">MALSGIGIHYAGLIDHAEDNRLLRDENAQLRSQLRLVQEKVAHIDETLDRVGRFDQKLRALTSLSDQERNLAIGPLDAPDAHDAEAIEDAHDDLGEKLEALVDEAAKSERSLAELQRYFEDQKSLLASTPSIWPARGWVTSDFGSRLDPYTAHRVVHKGLDIANRAGSAVIAPADGVVVYAGAESGYGKVVVLDHGFGVKTRFGHLSKIEAIVGQKVRRGQQIAAMGNTGRSTGPHLHYEVRVNGIPENPRKFILE</sequence>
<dbReference type="EMBL" id="CP012332">
    <property type="protein sequence ID" value="AKU90274.1"/>
    <property type="molecule type" value="Genomic_DNA"/>
</dbReference>
<dbReference type="SUPFAM" id="SSF51261">
    <property type="entry name" value="Duplicated hybrid motif"/>
    <property type="match status" value="1"/>
</dbReference>
<keyword evidence="1" id="KW-0175">Coiled coil</keyword>
<feature type="domain" description="M23ase beta-sheet core" evidence="2">
    <location>
        <begin position="156"/>
        <end position="250"/>
    </location>
</feature>
<dbReference type="CDD" id="cd12797">
    <property type="entry name" value="M23_peptidase"/>
    <property type="match status" value="1"/>
</dbReference>
<evidence type="ECO:0000259" key="2">
    <source>
        <dbReference type="Pfam" id="PF01551"/>
    </source>
</evidence>
<dbReference type="PANTHER" id="PTHR21666">
    <property type="entry name" value="PEPTIDASE-RELATED"/>
    <property type="match status" value="1"/>
</dbReference>
<dbReference type="PANTHER" id="PTHR21666:SF270">
    <property type="entry name" value="MUREIN HYDROLASE ACTIVATOR ENVC"/>
    <property type="match status" value="1"/>
</dbReference>
<dbReference type="InterPro" id="IPR011055">
    <property type="entry name" value="Dup_hybrid_motif"/>
</dbReference>
<proteinExistence type="predicted"/>
<feature type="coiled-coil region" evidence="1">
    <location>
        <begin position="84"/>
        <end position="118"/>
    </location>
</feature>
<organism evidence="3 4">
    <name type="scientific">Vulgatibacter incomptus</name>
    <dbReference type="NCBI Taxonomy" id="1391653"/>
    <lineage>
        <taxon>Bacteria</taxon>
        <taxon>Pseudomonadati</taxon>
        <taxon>Myxococcota</taxon>
        <taxon>Myxococcia</taxon>
        <taxon>Myxococcales</taxon>
        <taxon>Cystobacterineae</taxon>
        <taxon>Vulgatibacteraceae</taxon>
        <taxon>Vulgatibacter</taxon>
    </lineage>
</organism>
<dbReference type="STRING" id="1391653.AKJ08_0661"/>
<dbReference type="Proteomes" id="UP000055590">
    <property type="component" value="Chromosome"/>
</dbReference>
<name>A0A0K1PAY8_9BACT</name>
<evidence type="ECO:0000256" key="1">
    <source>
        <dbReference type="SAM" id="Coils"/>
    </source>
</evidence>